<sequence length="125" mass="14200">MKKMSLVALLFVFLLGACGSGGEFKGKTFDVDIMGSKDTLVFENNGTVKPKDDSKNEKMKYEFKDKTLSLTDDKGTEMDIEVEKKDEGYYEGKIVKMVIDGKEKDEELKTLNEHKKNIVTFKEVK</sequence>
<feature type="chain" id="PRO_5046367893" description="Lipoprotein" evidence="1">
    <location>
        <begin position="20"/>
        <end position="125"/>
    </location>
</feature>
<name>A0ABY3ZVJ9_9STAP</name>
<evidence type="ECO:0000313" key="3">
    <source>
        <dbReference type="Proteomes" id="UP000830343"/>
    </source>
</evidence>
<keyword evidence="3" id="KW-1185">Reference proteome</keyword>
<accession>A0ABY3ZVJ9</accession>
<feature type="signal peptide" evidence="1">
    <location>
        <begin position="1"/>
        <end position="19"/>
    </location>
</feature>
<evidence type="ECO:0000256" key="1">
    <source>
        <dbReference type="SAM" id="SignalP"/>
    </source>
</evidence>
<reference evidence="2" key="2">
    <citation type="submission" date="2022-04" db="EMBL/GenBank/DDBJ databases">
        <title>Antimicrobial genetic elements in methicillin-resistant Macrococcus armenti.</title>
        <authorList>
            <person name="Keller J.E."/>
            <person name="Schwendener S."/>
            <person name="Pantucek R."/>
            <person name="Perreten V."/>
        </authorList>
    </citation>
    <scope>NUCLEOTIDE SEQUENCE</scope>
    <source>
        <strain evidence="2">CCM 2609</strain>
    </source>
</reference>
<dbReference type="EMBL" id="CP094348">
    <property type="protein sequence ID" value="UOB20929.1"/>
    <property type="molecule type" value="Genomic_DNA"/>
</dbReference>
<evidence type="ECO:0008006" key="4">
    <source>
        <dbReference type="Google" id="ProtNLM"/>
    </source>
</evidence>
<dbReference type="RefSeq" id="WP_243366220.1">
    <property type="nucleotide sequence ID" value="NZ_CP094348.1"/>
</dbReference>
<keyword evidence="1" id="KW-0732">Signal</keyword>
<dbReference type="Proteomes" id="UP000830343">
    <property type="component" value="Chromosome"/>
</dbReference>
<proteinExistence type="predicted"/>
<protein>
    <recommendedName>
        <fullName evidence="4">Lipoprotein</fullName>
    </recommendedName>
</protein>
<gene>
    <name evidence="2" type="ORF">MRZ06_02280</name>
</gene>
<dbReference type="PROSITE" id="PS51257">
    <property type="entry name" value="PROKAR_LIPOPROTEIN"/>
    <property type="match status" value="1"/>
</dbReference>
<organism evidence="2 3">
    <name type="scientific">Macrococcus armenti</name>
    <dbReference type="NCBI Taxonomy" id="2875764"/>
    <lineage>
        <taxon>Bacteria</taxon>
        <taxon>Bacillati</taxon>
        <taxon>Bacillota</taxon>
        <taxon>Bacilli</taxon>
        <taxon>Bacillales</taxon>
        <taxon>Staphylococcaceae</taxon>
        <taxon>Macrococcus</taxon>
    </lineage>
</organism>
<reference evidence="2" key="1">
    <citation type="submission" date="2022-03" db="EMBL/GenBank/DDBJ databases">
        <authorList>
            <person name="Vrbovska V."/>
            <person name="Kovarovic V."/>
            <person name="Botka T."/>
            <person name="Pantucek R."/>
        </authorList>
    </citation>
    <scope>NUCLEOTIDE SEQUENCE</scope>
    <source>
        <strain evidence="2">CCM 2609</strain>
    </source>
</reference>
<evidence type="ECO:0000313" key="2">
    <source>
        <dbReference type="EMBL" id="UOB20929.1"/>
    </source>
</evidence>